<evidence type="ECO:0000259" key="2">
    <source>
        <dbReference type="Pfam" id="PF07171"/>
    </source>
</evidence>
<organism evidence="4">
    <name type="scientific">freshwater metagenome</name>
    <dbReference type="NCBI Taxonomy" id="449393"/>
    <lineage>
        <taxon>unclassified sequences</taxon>
        <taxon>metagenomes</taxon>
        <taxon>ecological metagenomes</taxon>
    </lineage>
</organism>
<evidence type="ECO:0000313" key="4">
    <source>
        <dbReference type="EMBL" id="CAB4537262.1"/>
    </source>
</evidence>
<evidence type="ECO:0000256" key="1">
    <source>
        <dbReference type="SAM" id="MobiDB-lite"/>
    </source>
</evidence>
<dbReference type="Pfam" id="PF07171">
    <property type="entry name" value="MlrC_C"/>
    <property type="match status" value="1"/>
</dbReference>
<name>A0A6J6BE54_9ZZZZ</name>
<dbReference type="AlphaFoldDB" id="A0A6J6BE54"/>
<dbReference type="InterPro" id="IPR015995">
    <property type="entry name" value="MlrC_N"/>
</dbReference>
<feature type="domain" description="Microcystin LR degradation protein MlrC N-terminal" evidence="3">
    <location>
        <begin position="130"/>
        <end position="306"/>
    </location>
</feature>
<feature type="domain" description="Microcystin LR degradation protein MlrC N-terminal" evidence="3">
    <location>
        <begin position="2"/>
        <end position="113"/>
    </location>
</feature>
<sequence>MRIAITGYAHEVNGFADPVTRGHGLDVSRTPGGLAATWEAGPLVATLVGAGAEVVELPVWEFGASGPLDGAGFRSIVDDVVFALRGAVDAAPLDAVVVLGHGAGRTTDDTDPDDTDPDDTDPDGTDPDGTDPDGTFLHAVRGVVGPSVPVVVVLDFHANLSDAMCDAVDAVVGYRTNPHVDIADRVAEAGRLAVALAAGARTTVVHARLPMVLPQIAQLTTAHEPFGEVLALPAANATGPVRNVSVFGGFSLSDVECSGASVCVTVDEGRDDHAAEVVRVLARALVERRDRFRLHATPLAEAVRIAAGAASGAEPPVLLADVADNPGGGAPATSTFVLRGLLDAAIGRATLGVQCDPAVVEHAWRAGIGATIEAVFNRDRDLPLAPRLAVTAEVVALTDAPLVPSRGVYAGSTRHPGRCCGLRIGGPDGITVGVSSAPVQCADDDTLRHCGLEPDRARVVVVKSRGHFRAGFDHLFGDDRIVEVGAPGVATPELHTLTWRHLPRPVFPLDTLDEHAWRVEPRRHRPASASPGVRT</sequence>
<dbReference type="Pfam" id="PF07364">
    <property type="entry name" value="DUF1485"/>
    <property type="match status" value="2"/>
</dbReference>
<dbReference type="InterPro" id="IPR010799">
    <property type="entry name" value="MlrC_C"/>
</dbReference>
<feature type="compositionally biased region" description="Acidic residues" evidence="1">
    <location>
        <begin position="109"/>
        <end position="131"/>
    </location>
</feature>
<dbReference type="EMBL" id="CAEZSR010000002">
    <property type="protein sequence ID" value="CAB4537262.1"/>
    <property type="molecule type" value="Genomic_DNA"/>
</dbReference>
<accession>A0A6J6BE54</accession>
<evidence type="ECO:0000259" key="3">
    <source>
        <dbReference type="Pfam" id="PF07364"/>
    </source>
</evidence>
<feature type="domain" description="Microcystin LR degradation protein MlrC C-terminal" evidence="2">
    <location>
        <begin position="319"/>
        <end position="501"/>
    </location>
</feature>
<reference evidence="4" key="1">
    <citation type="submission" date="2020-05" db="EMBL/GenBank/DDBJ databases">
        <authorList>
            <person name="Chiriac C."/>
            <person name="Salcher M."/>
            <person name="Ghai R."/>
            <person name="Kavagutti S V."/>
        </authorList>
    </citation>
    <scope>NUCLEOTIDE SEQUENCE</scope>
</reference>
<protein>
    <submittedName>
        <fullName evidence="4">Unannotated protein</fullName>
    </submittedName>
</protein>
<proteinExistence type="predicted"/>
<feature type="region of interest" description="Disordered" evidence="1">
    <location>
        <begin position="102"/>
        <end position="134"/>
    </location>
</feature>
<gene>
    <name evidence="4" type="ORF">UFOPK1493_00061</name>
</gene>